<organism evidence="7 8">
    <name type="scientific">Genlisea aurea</name>
    <dbReference type="NCBI Taxonomy" id="192259"/>
    <lineage>
        <taxon>Eukaryota</taxon>
        <taxon>Viridiplantae</taxon>
        <taxon>Streptophyta</taxon>
        <taxon>Embryophyta</taxon>
        <taxon>Tracheophyta</taxon>
        <taxon>Spermatophyta</taxon>
        <taxon>Magnoliopsida</taxon>
        <taxon>eudicotyledons</taxon>
        <taxon>Gunneridae</taxon>
        <taxon>Pentapetalae</taxon>
        <taxon>asterids</taxon>
        <taxon>lamiids</taxon>
        <taxon>Lamiales</taxon>
        <taxon>Lentibulariaceae</taxon>
        <taxon>Genlisea</taxon>
    </lineage>
</organism>
<evidence type="ECO:0000259" key="6">
    <source>
        <dbReference type="Pfam" id="PF02826"/>
    </source>
</evidence>
<dbReference type="FunFam" id="3.40.50.720:FF:000057">
    <property type="entry name" value="Formate dehydrogenase"/>
    <property type="match status" value="1"/>
</dbReference>
<comment type="function">
    <text evidence="4">Catalyzes the NAD(+)-dependent oxidation of formate to carbon dioxide. Involved in the cell stress response.</text>
</comment>
<evidence type="ECO:0000256" key="1">
    <source>
        <dbReference type="ARBA" id="ARBA00000455"/>
    </source>
</evidence>
<dbReference type="InterPro" id="IPR029753">
    <property type="entry name" value="D-isomer_DH_CS"/>
</dbReference>
<dbReference type="GO" id="GO:0051287">
    <property type="term" value="F:NAD binding"/>
    <property type="evidence" value="ECO:0007669"/>
    <property type="project" value="InterPro"/>
</dbReference>
<dbReference type="OrthoDB" id="1621027at2759"/>
<feature type="site" description="Important for catalytic activity" evidence="4">
    <location>
        <position position="341"/>
    </location>
</feature>
<dbReference type="PROSITE" id="PS00671">
    <property type="entry name" value="D_2_HYDROXYACID_DH_3"/>
    <property type="match status" value="1"/>
</dbReference>
<dbReference type="Proteomes" id="UP000015453">
    <property type="component" value="Unassembled WGS sequence"/>
</dbReference>
<gene>
    <name evidence="7" type="ORF">M569_00541</name>
</gene>
<proteinExistence type="inferred from homology"/>
<dbReference type="HAMAP" id="MF_03210">
    <property type="entry name" value="Formate_dehydrogenase"/>
    <property type="match status" value="1"/>
</dbReference>
<keyword evidence="8" id="KW-1185">Reference proteome</keyword>
<feature type="binding site" evidence="4">
    <location>
        <position position="155"/>
    </location>
    <ligand>
        <name>substrate</name>
    </ligand>
</feature>
<dbReference type="InterPro" id="IPR036291">
    <property type="entry name" value="NAD(P)-bd_dom_sf"/>
</dbReference>
<evidence type="ECO:0000313" key="7">
    <source>
        <dbReference type="EMBL" id="EPS74213.1"/>
    </source>
</evidence>
<keyword evidence="2 4" id="KW-0560">Oxidoreductase</keyword>
<feature type="binding site" evidence="4">
    <location>
        <position position="131"/>
    </location>
    <ligand>
        <name>substrate</name>
    </ligand>
</feature>
<comment type="caution">
    <text evidence="7">The sequence shown here is derived from an EMBL/GenBank/DDBJ whole genome shotgun (WGS) entry which is preliminary data.</text>
</comment>
<dbReference type="InterPro" id="IPR033689">
    <property type="entry name" value="FDH_NAD-dep"/>
</dbReference>
<name>S8EDZ6_9LAMI</name>
<dbReference type="EMBL" id="AUSU01000144">
    <property type="protein sequence ID" value="EPS74213.1"/>
    <property type="molecule type" value="Genomic_DNA"/>
</dbReference>
<feature type="binding site" evidence="4">
    <location>
        <position position="291"/>
    </location>
    <ligand>
        <name>NAD(+)</name>
        <dbReference type="ChEBI" id="CHEBI:57540"/>
    </ligand>
</feature>
<comment type="catalytic activity">
    <reaction evidence="1 4">
        <text>formate + NAD(+) = CO2 + NADH</text>
        <dbReference type="Rhea" id="RHEA:15985"/>
        <dbReference type="ChEBI" id="CHEBI:15740"/>
        <dbReference type="ChEBI" id="CHEBI:16526"/>
        <dbReference type="ChEBI" id="CHEBI:57540"/>
        <dbReference type="ChEBI" id="CHEBI:57945"/>
        <dbReference type="EC" id="1.17.1.9"/>
    </reaction>
</comment>
<dbReference type="Pfam" id="PF02826">
    <property type="entry name" value="2-Hacid_dh_C"/>
    <property type="match status" value="1"/>
</dbReference>
<dbReference type="SUPFAM" id="SSF52283">
    <property type="entry name" value="Formate/glycerate dehydrogenase catalytic domain-like"/>
    <property type="match status" value="1"/>
</dbReference>
<dbReference type="GO" id="GO:0008863">
    <property type="term" value="F:formate dehydrogenase (NAD+) activity"/>
    <property type="evidence" value="ECO:0007669"/>
    <property type="project" value="UniProtKB-UniRule"/>
</dbReference>
<dbReference type="Gene3D" id="3.40.50.720">
    <property type="entry name" value="NAD(P)-binding Rossmann-like Domain"/>
    <property type="match status" value="2"/>
</dbReference>
<dbReference type="GO" id="GO:0042183">
    <property type="term" value="P:formate catabolic process"/>
    <property type="evidence" value="ECO:0007669"/>
    <property type="project" value="UniProtKB-UniRule"/>
</dbReference>
<dbReference type="GO" id="GO:0009507">
    <property type="term" value="C:chloroplast"/>
    <property type="evidence" value="ECO:0007669"/>
    <property type="project" value="TreeGrafter"/>
</dbReference>
<dbReference type="SUPFAM" id="SSF51735">
    <property type="entry name" value="NAD(P)-binding Rossmann-fold domains"/>
    <property type="match status" value="1"/>
</dbReference>
<evidence type="ECO:0000256" key="2">
    <source>
        <dbReference type="ARBA" id="ARBA00023002"/>
    </source>
</evidence>
<dbReference type="CDD" id="cd05302">
    <property type="entry name" value="FDH"/>
    <property type="match status" value="1"/>
</dbReference>
<feature type="domain" description="D-isomer specific 2-hydroxyacid dehydrogenase NAD-binding" evidence="6">
    <location>
        <begin position="167"/>
        <end position="343"/>
    </location>
</feature>
<feature type="binding site" evidence="4">
    <location>
        <begin position="265"/>
        <end position="269"/>
    </location>
    <ligand>
        <name>NAD(+)</name>
        <dbReference type="ChEBI" id="CHEBI:57540"/>
    </ligand>
</feature>
<sequence length="390" mass="42740">MAMKRAAASAIRAFASSESGLSAPTSLLARHLHASPGSKKIVGVFYKANEYASLNPNFLGCAENALGIRDWLESQGHQYIVTPDKDGPHSELEKHIPDLNVLITTPFHPAYVTAERIKKAKNLQLLLTAGIGSDHIDLKAAAEAGLTVAEVTGSNTVSVAEDELLRILILVRNFLPGHHQVINGDWNVAAIAYRAYDLEGKTVGTVGAGRIGRLLLQRLKPFNCNLLYHDRVKIDPELESEIGAKFEEDLDAMLPKCDIVVVNTPLTEKTKGMFDKERIAKLKKGVLIVNNARGAIMDTQAVVDACSSGHIAGYSGDVWYPQPAPKDHPWRYMPNQAMTPHISGTTIDGQASILRYAAGVKDMLDRYFKGEDFPEHYYIVKDGELAAQYR</sequence>
<feature type="binding site" evidence="4">
    <location>
        <position position="317"/>
    </location>
    <ligand>
        <name>NAD(+)</name>
        <dbReference type="ChEBI" id="CHEBI:57540"/>
    </ligand>
</feature>
<dbReference type="InterPro" id="IPR006139">
    <property type="entry name" value="D-isomer_2_OHA_DH_cat_dom"/>
</dbReference>
<dbReference type="AlphaFoldDB" id="S8EDZ6"/>
<evidence type="ECO:0000313" key="8">
    <source>
        <dbReference type="Proteomes" id="UP000015453"/>
    </source>
</evidence>
<protein>
    <recommendedName>
        <fullName evidence="4">Formate dehydrogenase, mitochondrial</fullName>
        <shortName evidence="4">FDH</shortName>
        <ecNumber evidence="4">1.17.1.9</ecNumber>
    </recommendedName>
    <alternativeName>
        <fullName evidence="4">NAD-dependent formate dehydrogenase</fullName>
    </alternativeName>
</protein>
<accession>S8EDZ6</accession>
<keyword evidence="3 4" id="KW-0520">NAD</keyword>
<keyword evidence="4" id="KW-0496">Mitochondrion</keyword>
<dbReference type="GO" id="GO:0005739">
    <property type="term" value="C:mitochondrion"/>
    <property type="evidence" value="ECO:0007669"/>
    <property type="project" value="UniProtKB-SubCell"/>
</dbReference>
<dbReference type="EC" id="1.17.1.9" evidence="4"/>
<dbReference type="PANTHER" id="PTHR42938">
    <property type="entry name" value="FORMATE DEHYDROGENASE 1"/>
    <property type="match status" value="1"/>
</dbReference>
<dbReference type="NCBIfam" id="NF005750">
    <property type="entry name" value="PRK07574.1"/>
    <property type="match status" value="1"/>
</dbReference>
<dbReference type="PROSITE" id="PS00670">
    <property type="entry name" value="D_2_HYDROXYACID_DH_2"/>
    <property type="match status" value="1"/>
</dbReference>
<comment type="subunit">
    <text evidence="4">Homodimer.</text>
</comment>
<evidence type="ECO:0000256" key="4">
    <source>
        <dbReference type="HAMAP-Rule" id="MF_03210"/>
    </source>
</evidence>
<reference evidence="7 8" key="1">
    <citation type="journal article" date="2013" name="BMC Genomics">
        <title>The miniature genome of a carnivorous plant Genlisea aurea contains a low number of genes and short non-coding sequences.</title>
        <authorList>
            <person name="Leushkin E.V."/>
            <person name="Sutormin R.A."/>
            <person name="Nabieva E.R."/>
            <person name="Penin A.A."/>
            <person name="Kondrashov A.S."/>
            <person name="Logacheva M.D."/>
        </authorList>
    </citation>
    <scope>NUCLEOTIDE SEQUENCE [LARGE SCALE GENOMIC DNA]</scope>
</reference>
<dbReference type="InterPro" id="IPR029752">
    <property type="entry name" value="D-isomer_DH_CS1"/>
</dbReference>
<evidence type="ECO:0000256" key="3">
    <source>
        <dbReference type="ARBA" id="ARBA00023027"/>
    </source>
</evidence>
<dbReference type="PANTHER" id="PTHR42938:SF9">
    <property type="entry name" value="FORMATE DEHYDROGENASE 1"/>
    <property type="match status" value="1"/>
</dbReference>
<evidence type="ECO:0000259" key="5">
    <source>
        <dbReference type="Pfam" id="PF00389"/>
    </source>
</evidence>
<feature type="binding site" evidence="4">
    <location>
        <begin position="210"/>
        <end position="211"/>
    </location>
    <ligand>
        <name>NAD(+)</name>
        <dbReference type="ChEBI" id="CHEBI:57540"/>
    </ligand>
</feature>
<dbReference type="PROSITE" id="PS00065">
    <property type="entry name" value="D_2_HYDROXYACID_DH_1"/>
    <property type="match status" value="1"/>
</dbReference>
<dbReference type="InterPro" id="IPR006140">
    <property type="entry name" value="D-isomer_DH_NAD-bd"/>
</dbReference>
<feature type="domain" description="D-isomer specific 2-hydroxyacid dehydrogenase catalytic" evidence="5">
    <location>
        <begin position="75"/>
        <end position="161"/>
    </location>
</feature>
<comment type="subcellular location">
    <subcellularLocation>
        <location evidence="4">Mitochondrion</location>
    </subcellularLocation>
</comment>
<feature type="site" description="Important for catalytic activity" evidence="4">
    <location>
        <position position="293"/>
    </location>
</feature>
<feature type="binding site" evidence="4">
    <location>
        <position position="156"/>
    </location>
    <ligand>
        <name>NAD(+)</name>
        <dbReference type="ChEBI" id="CHEBI:57540"/>
    </ligand>
</feature>
<feature type="binding site" evidence="4">
    <location>
        <begin position="341"/>
        <end position="344"/>
    </location>
    <ligand>
        <name>NAD(+)</name>
        <dbReference type="ChEBI" id="CHEBI:57540"/>
    </ligand>
</feature>
<comment type="similarity">
    <text evidence="4">Belongs to the D-isomer specific 2-hydroxyacid dehydrogenase family. FDH subfamily.</text>
</comment>
<comment type="caution">
    <text evidence="4">Lacks conserved residue(s) required for the propagation of feature annotation.</text>
</comment>
<dbReference type="GO" id="GO:0016616">
    <property type="term" value="F:oxidoreductase activity, acting on the CH-OH group of donors, NAD or NADP as acceptor"/>
    <property type="evidence" value="ECO:0007669"/>
    <property type="project" value="InterPro"/>
</dbReference>
<dbReference type="Pfam" id="PF00389">
    <property type="entry name" value="2-Hacid_dh"/>
    <property type="match status" value="1"/>
</dbReference>
<feature type="binding site" evidence="4">
    <location>
        <position position="230"/>
    </location>
    <ligand>
        <name>NAD(+)</name>
        <dbReference type="ChEBI" id="CHEBI:57540"/>
    </ligand>
</feature>